<protein>
    <submittedName>
        <fullName evidence="2">Uncharacterized protein</fullName>
    </submittedName>
</protein>
<organism evidence="2 3">
    <name type="scientific">Armillaria tabescens</name>
    <name type="common">Ringless honey mushroom</name>
    <name type="synonym">Agaricus tabescens</name>
    <dbReference type="NCBI Taxonomy" id="1929756"/>
    <lineage>
        <taxon>Eukaryota</taxon>
        <taxon>Fungi</taxon>
        <taxon>Dikarya</taxon>
        <taxon>Basidiomycota</taxon>
        <taxon>Agaricomycotina</taxon>
        <taxon>Agaricomycetes</taxon>
        <taxon>Agaricomycetidae</taxon>
        <taxon>Agaricales</taxon>
        <taxon>Marasmiineae</taxon>
        <taxon>Physalacriaceae</taxon>
        <taxon>Desarmillaria</taxon>
    </lineage>
</organism>
<accession>A0AA39JFB9</accession>
<keyword evidence="3" id="KW-1185">Reference proteome</keyword>
<comment type="caution">
    <text evidence="2">The sequence shown here is derived from an EMBL/GenBank/DDBJ whole genome shotgun (WGS) entry which is preliminary data.</text>
</comment>
<evidence type="ECO:0000313" key="3">
    <source>
        <dbReference type="Proteomes" id="UP001175211"/>
    </source>
</evidence>
<feature type="region of interest" description="Disordered" evidence="1">
    <location>
        <begin position="220"/>
        <end position="240"/>
    </location>
</feature>
<dbReference type="RefSeq" id="XP_060324065.1">
    <property type="nucleotide sequence ID" value="XM_060470242.1"/>
</dbReference>
<evidence type="ECO:0000313" key="2">
    <source>
        <dbReference type="EMBL" id="KAK0441726.1"/>
    </source>
</evidence>
<dbReference type="GeneID" id="85353790"/>
<name>A0AA39JFB9_ARMTA</name>
<evidence type="ECO:0000256" key="1">
    <source>
        <dbReference type="SAM" id="MobiDB-lite"/>
    </source>
</evidence>
<gene>
    <name evidence="2" type="ORF">EV420DRAFT_1485562</name>
</gene>
<dbReference type="EMBL" id="JAUEPS010000068">
    <property type="protein sequence ID" value="KAK0441726.1"/>
    <property type="molecule type" value="Genomic_DNA"/>
</dbReference>
<dbReference type="Proteomes" id="UP001175211">
    <property type="component" value="Unassembled WGS sequence"/>
</dbReference>
<feature type="compositionally biased region" description="Polar residues" evidence="1">
    <location>
        <begin position="220"/>
        <end position="231"/>
    </location>
</feature>
<proteinExistence type="predicted"/>
<dbReference type="AlphaFoldDB" id="A0AA39JFB9"/>
<sequence>MSSLNHSNPTAQMPFSPSTYYSMYGMGNSMPGLMLPHVSPNTMGIPMLPPNTPTLIKLTNPATPAVESWDWASIFKDPAVSSLLWEMIREGIQDELAKIKPSGGTGISTQKQRDGDMEEEVQTMMLGLLGITKNGWQAFTLPDPLAVDAPQRVDKHGKVLHNPDWTAKVQAPINIEFQAIATELIMQNKKLPEDAKPDIENRVQGYFERLKEVYAQQTNDDACSKGSNRTTNTRHCKHKKGKATTLREAIPKLKEKYGSAVDGIEHAVLTDYLSDELTDMESHQSGRSQHKHLKVRRLAWCNKHLKRLYSAL</sequence>
<reference evidence="2" key="1">
    <citation type="submission" date="2023-06" db="EMBL/GenBank/DDBJ databases">
        <authorList>
            <consortium name="Lawrence Berkeley National Laboratory"/>
            <person name="Ahrendt S."/>
            <person name="Sahu N."/>
            <person name="Indic B."/>
            <person name="Wong-Bajracharya J."/>
            <person name="Merenyi Z."/>
            <person name="Ke H.-M."/>
            <person name="Monk M."/>
            <person name="Kocsube S."/>
            <person name="Drula E."/>
            <person name="Lipzen A."/>
            <person name="Balint B."/>
            <person name="Henrissat B."/>
            <person name="Andreopoulos B."/>
            <person name="Martin F.M."/>
            <person name="Harder C.B."/>
            <person name="Rigling D."/>
            <person name="Ford K.L."/>
            <person name="Foster G.D."/>
            <person name="Pangilinan J."/>
            <person name="Papanicolaou A."/>
            <person name="Barry K."/>
            <person name="LaButti K."/>
            <person name="Viragh M."/>
            <person name="Koriabine M."/>
            <person name="Yan M."/>
            <person name="Riley R."/>
            <person name="Champramary S."/>
            <person name="Plett K.L."/>
            <person name="Tsai I.J."/>
            <person name="Slot J."/>
            <person name="Sipos G."/>
            <person name="Plett J."/>
            <person name="Nagy L.G."/>
            <person name="Grigoriev I.V."/>
        </authorList>
    </citation>
    <scope>NUCLEOTIDE SEQUENCE</scope>
    <source>
        <strain evidence="2">CCBAS 213</strain>
    </source>
</reference>